<dbReference type="Gene3D" id="3.90.400.10">
    <property type="entry name" value="Oligo-1,6-glucosidase, Domain 2"/>
    <property type="match status" value="1"/>
</dbReference>
<comment type="similarity">
    <text evidence="1">Belongs to the glycosyl hydrolase 13 family.</text>
</comment>
<reference evidence="5 6" key="1">
    <citation type="journal article" date="2016" name="Int. J. Syst. Evol. Microbiol.">
        <title>Arsenicitalea aurantiaca gen. nov., sp. nov., a new member of the family Hyphomicrobiaceae, isolated from high-arsenic sediment.</title>
        <authorList>
            <person name="Mu Y."/>
            <person name="Zhou L."/>
            <person name="Zeng X.C."/>
            <person name="Liu L."/>
            <person name="Pan Y."/>
            <person name="Chen X."/>
            <person name="Wang J."/>
            <person name="Li S."/>
            <person name="Li W.J."/>
            <person name="Wang Y."/>
        </authorList>
    </citation>
    <scope>NUCLEOTIDE SEQUENCE [LARGE SCALE GENOMIC DNA]</scope>
    <source>
        <strain evidence="5 6">42-50</strain>
    </source>
</reference>
<name>A0A433XBN8_9HYPH</name>
<dbReference type="InterPro" id="IPR032091">
    <property type="entry name" value="Malt_amylase-like_C"/>
</dbReference>
<accession>A0A433XBN8</accession>
<dbReference type="Proteomes" id="UP000281547">
    <property type="component" value="Unassembled WGS sequence"/>
</dbReference>
<dbReference type="InterPro" id="IPR013780">
    <property type="entry name" value="Glyco_hydro_b"/>
</dbReference>
<dbReference type="InterPro" id="IPR017853">
    <property type="entry name" value="GH"/>
</dbReference>
<evidence type="ECO:0000259" key="4">
    <source>
        <dbReference type="SMART" id="SM00642"/>
    </source>
</evidence>
<gene>
    <name evidence="5" type="ORF">EMQ25_10215</name>
</gene>
<dbReference type="InterPro" id="IPR045857">
    <property type="entry name" value="O16G_dom_2"/>
</dbReference>
<dbReference type="SUPFAM" id="SSF51445">
    <property type="entry name" value="(Trans)glycosidases"/>
    <property type="match status" value="1"/>
</dbReference>
<dbReference type="GO" id="GO:0009313">
    <property type="term" value="P:oligosaccharide catabolic process"/>
    <property type="evidence" value="ECO:0007669"/>
    <property type="project" value="TreeGrafter"/>
</dbReference>
<keyword evidence="3" id="KW-0326">Glycosidase</keyword>
<organism evidence="5 6">
    <name type="scientific">Arsenicitalea aurantiaca</name>
    <dbReference type="NCBI Taxonomy" id="1783274"/>
    <lineage>
        <taxon>Bacteria</taxon>
        <taxon>Pseudomonadati</taxon>
        <taxon>Pseudomonadota</taxon>
        <taxon>Alphaproteobacteria</taxon>
        <taxon>Hyphomicrobiales</taxon>
        <taxon>Devosiaceae</taxon>
        <taxon>Arsenicitalea</taxon>
    </lineage>
</organism>
<dbReference type="PANTHER" id="PTHR10357">
    <property type="entry name" value="ALPHA-AMYLASE FAMILY MEMBER"/>
    <property type="match status" value="1"/>
</dbReference>
<evidence type="ECO:0000256" key="1">
    <source>
        <dbReference type="ARBA" id="ARBA00008061"/>
    </source>
</evidence>
<dbReference type="RefSeq" id="WP_127188700.1">
    <property type="nucleotide sequence ID" value="NZ_RZNJ01000003.1"/>
</dbReference>
<comment type="caution">
    <text evidence="5">The sequence shown here is derived from an EMBL/GenBank/DDBJ whole genome shotgun (WGS) entry which is preliminary data.</text>
</comment>
<dbReference type="SUPFAM" id="SSF51011">
    <property type="entry name" value="Glycosyl hydrolase domain"/>
    <property type="match status" value="1"/>
</dbReference>
<dbReference type="InterPro" id="IPR006047">
    <property type="entry name" value="GH13_cat_dom"/>
</dbReference>
<proteinExistence type="inferred from homology"/>
<keyword evidence="2" id="KW-0378">Hydrolase</keyword>
<dbReference type="OrthoDB" id="9805159at2"/>
<feature type="domain" description="Glycosyl hydrolase family 13 catalytic" evidence="4">
    <location>
        <begin position="24"/>
        <end position="414"/>
    </location>
</feature>
<evidence type="ECO:0000256" key="3">
    <source>
        <dbReference type="ARBA" id="ARBA00023295"/>
    </source>
</evidence>
<keyword evidence="6" id="KW-1185">Reference proteome</keyword>
<dbReference type="PANTHER" id="PTHR10357:SF179">
    <property type="entry name" value="NEUTRAL AND BASIC AMINO ACID TRANSPORT PROTEIN RBAT"/>
    <property type="match status" value="1"/>
</dbReference>
<dbReference type="AlphaFoldDB" id="A0A433XBN8"/>
<evidence type="ECO:0000256" key="2">
    <source>
        <dbReference type="ARBA" id="ARBA00022801"/>
    </source>
</evidence>
<dbReference type="Gene3D" id="3.20.20.80">
    <property type="entry name" value="Glycosidases"/>
    <property type="match status" value="2"/>
</dbReference>
<dbReference type="CDD" id="cd11330">
    <property type="entry name" value="AmyAc_OligoGlu"/>
    <property type="match status" value="1"/>
</dbReference>
<dbReference type="Pfam" id="PF16657">
    <property type="entry name" value="Malt_amylase_C"/>
    <property type="match status" value="1"/>
</dbReference>
<evidence type="ECO:0000313" key="6">
    <source>
        <dbReference type="Proteomes" id="UP000281547"/>
    </source>
</evidence>
<sequence length="551" mass="61722">MPNPTGSSVPTTRSDWWRGAVIYQIYPRSFMDANGDGVGDLAGITRRLDHIAGLGVDAIWLSPVFTSPMRDFGYDVANYRDIDPIFGTLADFDRMLEKAHALGLRVIIDQVISHSSDRHPWFQESRLSRTNQRADWYVWADPNPDGTPPNNWLSVFGGSAWTWDARRMQYYLHNFLASQPDLNFHNPAVQEAVLDAMRFWLERGVDGFRLDTTNYYFHSQGLEANPVVKPEEFNASMAPAVNPYNFQEHLYDKSRPETLGFLKRIRALVDEYPGRATVGEISDSQHQLRLMAEYTTGTDRLNMAYTFDYLGGDFDASHFAGAIARTEAEAPGGWVCLAFSNHDVVRHVSRWARPEDREAFGRLSLLLLLCMRGSVCLYQGEELGLPEAEIAFEDLTDPYGIEFWPEFKGRDGCRTPMVWEADAPSGGFTSAARPWLPVPQEHLARAVDRQANDPHSMLNFYREALAFRKTHPALIGGTITLLERPEGVLAFTREAEGERLVCVFNMRAEPASFENAALDGSVSCGAPGTQDAPDGMMLKLAPFGAYIAAMA</sequence>
<dbReference type="FunFam" id="3.90.400.10:FF:000002">
    <property type="entry name" value="Sucrose isomerase"/>
    <property type="match status" value="1"/>
</dbReference>
<dbReference type="GO" id="GO:0004556">
    <property type="term" value="F:alpha-amylase activity"/>
    <property type="evidence" value="ECO:0007669"/>
    <property type="project" value="TreeGrafter"/>
</dbReference>
<dbReference type="Gene3D" id="2.60.40.1180">
    <property type="entry name" value="Golgi alpha-mannosidase II"/>
    <property type="match status" value="1"/>
</dbReference>
<protein>
    <submittedName>
        <fullName evidence="5">DUF3459 domain-containing protein</fullName>
    </submittedName>
</protein>
<evidence type="ECO:0000313" key="5">
    <source>
        <dbReference type="EMBL" id="RUT31454.1"/>
    </source>
</evidence>
<dbReference type="Pfam" id="PF00128">
    <property type="entry name" value="Alpha-amylase"/>
    <property type="match status" value="1"/>
</dbReference>
<dbReference type="EMBL" id="RZNJ01000003">
    <property type="protein sequence ID" value="RUT31454.1"/>
    <property type="molecule type" value="Genomic_DNA"/>
</dbReference>
<dbReference type="SMART" id="SM00642">
    <property type="entry name" value="Aamy"/>
    <property type="match status" value="1"/>
</dbReference>